<comment type="caution">
    <text evidence="2">The sequence shown here is derived from an EMBL/GenBank/DDBJ whole genome shotgun (WGS) entry which is preliminary data.</text>
</comment>
<feature type="compositionally biased region" description="Basic and acidic residues" evidence="1">
    <location>
        <begin position="55"/>
        <end position="67"/>
    </location>
</feature>
<dbReference type="EMBL" id="JAYMYS010000004">
    <property type="protein sequence ID" value="KAK7396078.1"/>
    <property type="molecule type" value="Genomic_DNA"/>
</dbReference>
<protein>
    <submittedName>
        <fullName evidence="2">Uncharacterized protein</fullName>
    </submittedName>
</protein>
<gene>
    <name evidence="2" type="ORF">VNO78_16825</name>
</gene>
<accession>A0AAN9SG48</accession>
<keyword evidence="3" id="KW-1185">Reference proteome</keyword>
<evidence type="ECO:0000313" key="3">
    <source>
        <dbReference type="Proteomes" id="UP001386955"/>
    </source>
</evidence>
<dbReference type="AlphaFoldDB" id="A0AAN9SG48"/>
<evidence type="ECO:0000256" key="1">
    <source>
        <dbReference type="SAM" id="MobiDB-lite"/>
    </source>
</evidence>
<organism evidence="2 3">
    <name type="scientific">Psophocarpus tetragonolobus</name>
    <name type="common">Winged bean</name>
    <name type="synonym">Dolichos tetragonolobus</name>
    <dbReference type="NCBI Taxonomy" id="3891"/>
    <lineage>
        <taxon>Eukaryota</taxon>
        <taxon>Viridiplantae</taxon>
        <taxon>Streptophyta</taxon>
        <taxon>Embryophyta</taxon>
        <taxon>Tracheophyta</taxon>
        <taxon>Spermatophyta</taxon>
        <taxon>Magnoliopsida</taxon>
        <taxon>eudicotyledons</taxon>
        <taxon>Gunneridae</taxon>
        <taxon>Pentapetalae</taxon>
        <taxon>rosids</taxon>
        <taxon>fabids</taxon>
        <taxon>Fabales</taxon>
        <taxon>Fabaceae</taxon>
        <taxon>Papilionoideae</taxon>
        <taxon>50 kb inversion clade</taxon>
        <taxon>NPAAA clade</taxon>
        <taxon>indigoferoid/millettioid clade</taxon>
        <taxon>Phaseoleae</taxon>
        <taxon>Psophocarpus</taxon>
    </lineage>
</organism>
<feature type="region of interest" description="Disordered" evidence="1">
    <location>
        <begin position="28"/>
        <end position="67"/>
    </location>
</feature>
<proteinExistence type="predicted"/>
<reference evidence="2 3" key="1">
    <citation type="submission" date="2024-01" db="EMBL/GenBank/DDBJ databases">
        <title>The genomes of 5 underutilized Papilionoideae crops provide insights into root nodulation and disease resistanc.</title>
        <authorList>
            <person name="Jiang F."/>
        </authorList>
    </citation>
    <scope>NUCLEOTIDE SEQUENCE [LARGE SCALE GENOMIC DNA]</scope>
    <source>
        <strain evidence="2">DUOXIRENSHENG_FW03</strain>
        <tissue evidence="2">Leaves</tissue>
    </source>
</reference>
<evidence type="ECO:0000313" key="2">
    <source>
        <dbReference type="EMBL" id="KAK7396078.1"/>
    </source>
</evidence>
<name>A0AAN9SG48_PSOTE</name>
<dbReference type="Proteomes" id="UP001386955">
    <property type="component" value="Unassembled WGS sequence"/>
</dbReference>
<sequence length="67" mass="7962">MAPGEFLDPSVVKLSVIFVKTYKHYARKSREELGNPSEKPPKLSPLWIRRRKREREKERVKGENKKL</sequence>